<dbReference type="InterPro" id="IPR003111">
    <property type="entry name" value="Lon_prtase_N"/>
</dbReference>
<dbReference type="Gene3D" id="1.20.5.5270">
    <property type="match status" value="1"/>
</dbReference>
<dbReference type="Gene3D" id="3.40.50.300">
    <property type="entry name" value="P-loop containing nucleotide triphosphate hydrolases"/>
    <property type="match status" value="1"/>
</dbReference>
<dbReference type="OrthoDB" id="2411602at2759"/>
<evidence type="ECO:0000256" key="6">
    <source>
        <dbReference type="ARBA" id="ARBA00022840"/>
    </source>
</evidence>
<dbReference type="PANTHER" id="PTHR43718:SF2">
    <property type="entry name" value="LON PROTEASE HOMOLOG, MITOCHONDRIAL"/>
    <property type="match status" value="1"/>
</dbReference>
<dbReference type="GO" id="GO:0035694">
    <property type="term" value="P:mitochondrial protein catabolic process"/>
    <property type="evidence" value="ECO:0007669"/>
    <property type="project" value="EnsemblFungi"/>
</dbReference>
<dbReference type="InterPro" id="IPR015947">
    <property type="entry name" value="PUA-like_sf"/>
</dbReference>
<dbReference type="AlphaFoldDB" id="A0A075AVS0"/>
<dbReference type="Gene3D" id="3.30.230.10">
    <property type="match status" value="1"/>
</dbReference>
<dbReference type="Proteomes" id="UP000030755">
    <property type="component" value="Unassembled WGS sequence"/>
</dbReference>
<dbReference type="EMBL" id="KE560971">
    <property type="protein sequence ID" value="EPZ34245.1"/>
    <property type="molecule type" value="Genomic_DNA"/>
</dbReference>
<evidence type="ECO:0000256" key="13">
    <source>
        <dbReference type="RuleBase" id="RU000592"/>
    </source>
</evidence>
<dbReference type="InterPro" id="IPR008269">
    <property type="entry name" value="Lon_proteolytic"/>
</dbReference>
<dbReference type="InterPro" id="IPR020568">
    <property type="entry name" value="Ribosomal_Su5_D2-typ_SF"/>
</dbReference>
<dbReference type="PROSITE" id="PS51787">
    <property type="entry name" value="LON_N"/>
    <property type="match status" value="1"/>
</dbReference>
<dbReference type="PANTHER" id="PTHR43718">
    <property type="entry name" value="LON PROTEASE"/>
    <property type="match status" value="1"/>
</dbReference>
<dbReference type="FunFam" id="1.20.5.5270:FF:000001">
    <property type="entry name" value="Lon protease homolog, mitochondrial"/>
    <property type="match status" value="1"/>
</dbReference>
<dbReference type="FunFam" id="3.40.50.300:FF:000021">
    <property type="entry name" value="Lon protease homolog"/>
    <property type="match status" value="1"/>
</dbReference>
<evidence type="ECO:0000256" key="4">
    <source>
        <dbReference type="ARBA" id="ARBA00022801"/>
    </source>
</evidence>
<evidence type="ECO:0000256" key="12">
    <source>
        <dbReference type="RuleBase" id="RU000591"/>
    </source>
</evidence>
<feature type="active site" evidence="9 11">
    <location>
        <position position="819"/>
    </location>
</feature>
<sequence length="871" mass="97571">MLLTGLNKRCIHTTIPNFKGLFSRIRKAATISESEVEDVPAEPSTGLSRLTIPQLLPELISIPVTKRPLFPSFYKSFSVKDQNVADAIQKTIQKGQPYIGLFLRKTVFKDENAKMEEVLRTRENVEENSALKSETIKTINEVYRFGVLAQVVNVAKTEDATGLHTIIYPRRRIRLCDLTTPVDALVSKARVETLKDEKFDKENGVVKALTNEIYSGLSEIARMNGFFREHIANLQLTANVFDNPAQLADFVAVLVSAEPEELQEVLESLVIEERLRKALVLLKKELVNARLQNSISKDIEQRINQRQREYYLMEQMKSIKKELGLESDGKEKVIENFKEKAKELKMPEQAAKVFNEEISKLNVLEPSGAEFNITRSYIEWLVSLPWGKQKEEILNVAKAGVILDEDHYGLKDVKKRILEFVAVGRLNQGVQGKIICLVGPPGVGKTSIGRSIARALNRDFFRFSVGGLSDVAELKGHRRTYVGAMPGKLIQALKRVQSENPLILIDEVDKLGKGHQGDPASALLEVLDPEQNNSFVDHYLDVPVDLSKVLFVLTANDQSLIPEPLQDRMEIINLSGYVQEEKVEIAKQYLIPKALKESGLSKDEIEFSDSALNDLIRWYCRENGVRSLKKKIEQIFRRAALKKVENSEKIENEKSELLDENVKTEIVPENLKDFIGQPIYTSDRLYETTPPGIVMGLAWTSNGGAAFFVETLIDPSDKPQIQTTGQLGKVMEESVEIAYSFAKSFIASRFPENDFFKKHAIHLHVPEGAMPKDGPSAGITMTSALVSLALNQSINQGIAMTGEITLTGKVLAIGGLKEKTIAAKRAGANTIICPKANLNAWSELPDYIKKDVNIHFVDHFSQVYDIIFNKS</sequence>
<dbReference type="PROSITE" id="PS01046">
    <property type="entry name" value="LON_SER"/>
    <property type="match status" value="1"/>
</dbReference>
<evidence type="ECO:0000313" key="17">
    <source>
        <dbReference type="Proteomes" id="UP000030755"/>
    </source>
</evidence>
<dbReference type="InterPro" id="IPR008268">
    <property type="entry name" value="Peptidase_S16_AS"/>
</dbReference>
<keyword evidence="4 8" id="KW-0378">Hydrolase</keyword>
<dbReference type="NCBIfam" id="TIGR00763">
    <property type="entry name" value="lon"/>
    <property type="match status" value="1"/>
</dbReference>
<comment type="subcellular location">
    <subcellularLocation>
        <location evidence="1">Mitochondrion matrix</location>
    </subcellularLocation>
</comment>
<keyword evidence="3 8" id="KW-0547">Nucleotide-binding</keyword>
<keyword evidence="17" id="KW-1185">Reference proteome</keyword>
<evidence type="ECO:0000256" key="1">
    <source>
        <dbReference type="ARBA" id="ARBA00004305"/>
    </source>
</evidence>
<dbReference type="SUPFAM" id="SSF52540">
    <property type="entry name" value="P-loop containing nucleoside triphosphate hydrolases"/>
    <property type="match status" value="1"/>
</dbReference>
<dbReference type="GO" id="GO:0004176">
    <property type="term" value="F:ATP-dependent peptidase activity"/>
    <property type="evidence" value="ECO:0007669"/>
    <property type="project" value="UniProtKB-UniRule"/>
</dbReference>
<comment type="catalytic activity">
    <reaction evidence="7">
        <text>Hydrolysis of proteins in presence of ATP.</text>
        <dbReference type="EC" id="3.4.21.53"/>
    </reaction>
</comment>
<feature type="active site" evidence="9 11">
    <location>
        <position position="776"/>
    </location>
</feature>
<dbReference type="HOGENOM" id="CLU_004109_5_2_1"/>
<dbReference type="InterPro" id="IPR003593">
    <property type="entry name" value="AAA+_ATPase"/>
</dbReference>
<evidence type="ECO:0000259" key="15">
    <source>
        <dbReference type="PROSITE" id="PS51787"/>
    </source>
</evidence>
<dbReference type="SMART" id="SM00464">
    <property type="entry name" value="LON"/>
    <property type="match status" value="1"/>
</dbReference>
<evidence type="ECO:0000256" key="5">
    <source>
        <dbReference type="ARBA" id="ARBA00022825"/>
    </source>
</evidence>
<dbReference type="EC" id="3.4.21.-" evidence="8 13"/>
<dbReference type="GO" id="GO:0005524">
    <property type="term" value="F:ATP binding"/>
    <property type="evidence" value="ECO:0007669"/>
    <property type="project" value="UniProtKB-KW"/>
</dbReference>
<dbReference type="GO" id="GO:0003697">
    <property type="term" value="F:single-stranded DNA binding"/>
    <property type="evidence" value="ECO:0007669"/>
    <property type="project" value="TreeGrafter"/>
</dbReference>
<evidence type="ECO:0000313" key="16">
    <source>
        <dbReference type="EMBL" id="EPZ34245.1"/>
    </source>
</evidence>
<evidence type="ECO:0000256" key="2">
    <source>
        <dbReference type="ARBA" id="ARBA00022670"/>
    </source>
</evidence>
<dbReference type="CDD" id="cd19500">
    <property type="entry name" value="RecA-like_Lon"/>
    <property type="match status" value="1"/>
</dbReference>
<keyword evidence="5 8" id="KW-0720">Serine protease</keyword>
<dbReference type="Pfam" id="PF05362">
    <property type="entry name" value="Lon_C"/>
    <property type="match status" value="1"/>
</dbReference>
<feature type="domain" description="Lon N-terminal" evidence="15">
    <location>
        <begin position="59"/>
        <end position="286"/>
    </location>
</feature>
<dbReference type="GO" id="GO:0005759">
    <property type="term" value="C:mitochondrial matrix"/>
    <property type="evidence" value="ECO:0007669"/>
    <property type="project" value="UniProtKB-SubCell"/>
</dbReference>
<dbReference type="SUPFAM" id="SSF54211">
    <property type="entry name" value="Ribosomal protein S5 domain 2-like"/>
    <property type="match status" value="1"/>
</dbReference>
<dbReference type="Gene3D" id="1.20.58.1480">
    <property type="match status" value="1"/>
</dbReference>
<dbReference type="GO" id="GO:0016887">
    <property type="term" value="F:ATP hydrolysis activity"/>
    <property type="evidence" value="ECO:0007669"/>
    <property type="project" value="InterPro"/>
</dbReference>
<dbReference type="GO" id="GO:0004252">
    <property type="term" value="F:serine-type endopeptidase activity"/>
    <property type="evidence" value="ECO:0007669"/>
    <property type="project" value="UniProtKB-UniRule"/>
</dbReference>
<dbReference type="PROSITE" id="PS51786">
    <property type="entry name" value="LON_PROTEOLYTIC"/>
    <property type="match status" value="1"/>
</dbReference>
<dbReference type="PIRSF" id="PIRSF001174">
    <property type="entry name" value="Lon_proteas"/>
    <property type="match status" value="1"/>
</dbReference>
<comment type="similarity">
    <text evidence="8 11 12">Belongs to the peptidase S16 family.</text>
</comment>
<keyword evidence="6 8" id="KW-0067">ATP-binding</keyword>
<dbReference type="Pfam" id="PF02190">
    <property type="entry name" value="LON_substr_bdg"/>
    <property type="match status" value="1"/>
</dbReference>
<evidence type="ECO:0000256" key="7">
    <source>
        <dbReference type="ARBA" id="ARBA00050665"/>
    </source>
</evidence>
<dbReference type="Pfam" id="PF22667">
    <property type="entry name" value="Lon_lid"/>
    <property type="match status" value="1"/>
</dbReference>
<evidence type="ECO:0000256" key="9">
    <source>
        <dbReference type="PIRSR" id="PIRSR001174-1"/>
    </source>
</evidence>
<dbReference type="Gene3D" id="1.10.8.60">
    <property type="match status" value="1"/>
</dbReference>
<evidence type="ECO:0000256" key="8">
    <source>
        <dbReference type="PIRNR" id="PIRNR001174"/>
    </source>
</evidence>
<dbReference type="SUPFAM" id="SSF88697">
    <property type="entry name" value="PUA domain-like"/>
    <property type="match status" value="1"/>
</dbReference>
<dbReference type="OMA" id="VLDCVPM"/>
<dbReference type="InterPro" id="IPR014721">
    <property type="entry name" value="Ribsml_uS5_D2-typ_fold_subgr"/>
</dbReference>
<protein>
    <recommendedName>
        <fullName evidence="8 13">Lon protease homolog</fullName>
        <ecNumber evidence="8 13">3.4.21.-</ecNumber>
    </recommendedName>
</protein>
<feature type="binding site" evidence="10">
    <location>
        <begin position="439"/>
        <end position="446"/>
    </location>
    <ligand>
        <name>ATP</name>
        <dbReference type="ChEBI" id="CHEBI:30616"/>
    </ligand>
</feature>
<feature type="domain" description="Lon proteolytic" evidence="14">
    <location>
        <begin position="688"/>
        <end position="870"/>
    </location>
</feature>
<keyword evidence="2 8" id="KW-0645">Protease</keyword>
<accession>A0A075AVS0</accession>
<dbReference type="InterPro" id="IPR027417">
    <property type="entry name" value="P-loop_NTPase"/>
</dbReference>
<reference evidence="16 17" key="1">
    <citation type="journal article" date="2013" name="Curr. Biol.">
        <title>Shared signatures of parasitism and phylogenomics unite Cryptomycota and microsporidia.</title>
        <authorList>
            <person name="James T.Y."/>
            <person name="Pelin A."/>
            <person name="Bonen L."/>
            <person name="Ahrendt S."/>
            <person name="Sain D."/>
            <person name="Corradi N."/>
            <person name="Stajich J.E."/>
        </authorList>
    </citation>
    <scope>NUCLEOTIDE SEQUENCE [LARGE SCALE GENOMIC DNA]</scope>
    <source>
        <strain evidence="16 17">CSF55</strain>
    </source>
</reference>
<evidence type="ECO:0000256" key="3">
    <source>
        <dbReference type="ARBA" id="ARBA00022741"/>
    </source>
</evidence>
<organism evidence="16 17">
    <name type="scientific">Rozella allomycis (strain CSF55)</name>
    <dbReference type="NCBI Taxonomy" id="988480"/>
    <lineage>
        <taxon>Eukaryota</taxon>
        <taxon>Fungi</taxon>
        <taxon>Fungi incertae sedis</taxon>
        <taxon>Cryptomycota</taxon>
        <taxon>Cryptomycota incertae sedis</taxon>
        <taxon>Rozella</taxon>
    </lineage>
</organism>
<evidence type="ECO:0000259" key="14">
    <source>
        <dbReference type="PROSITE" id="PS51786"/>
    </source>
</evidence>
<dbReference type="Pfam" id="PF00004">
    <property type="entry name" value="AAA"/>
    <property type="match status" value="1"/>
</dbReference>
<dbReference type="SMART" id="SM00382">
    <property type="entry name" value="AAA"/>
    <property type="match status" value="1"/>
</dbReference>
<gene>
    <name evidence="16" type="ORF">O9G_001858</name>
</gene>
<dbReference type="PRINTS" id="PR00830">
    <property type="entry name" value="ENDOLAPTASE"/>
</dbReference>
<dbReference type="InterPro" id="IPR054594">
    <property type="entry name" value="Lon_lid"/>
</dbReference>
<dbReference type="InterPro" id="IPR003959">
    <property type="entry name" value="ATPase_AAA_core"/>
</dbReference>
<dbReference type="FunFam" id="3.30.230.10:FF:000015">
    <property type="entry name" value="Lon protease homolog, mitochondrial"/>
    <property type="match status" value="1"/>
</dbReference>
<dbReference type="STRING" id="988480.A0A075AVS0"/>
<evidence type="ECO:0000256" key="10">
    <source>
        <dbReference type="PIRSR" id="PIRSR001174-2"/>
    </source>
</evidence>
<dbReference type="InterPro" id="IPR004815">
    <property type="entry name" value="Lon_bac/euk-typ"/>
</dbReference>
<name>A0A075AVS0_ROZAC</name>
<dbReference type="InterPro" id="IPR046336">
    <property type="entry name" value="Lon_prtase_N_sf"/>
</dbReference>
<evidence type="ECO:0000256" key="11">
    <source>
        <dbReference type="PROSITE-ProRule" id="PRU01122"/>
    </source>
</evidence>
<proteinExistence type="inferred from homology"/>
<dbReference type="GO" id="GO:0006515">
    <property type="term" value="P:protein quality control for misfolded or incompletely synthesized proteins"/>
    <property type="evidence" value="ECO:0007669"/>
    <property type="project" value="TreeGrafter"/>
</dbReference>
<dbReference type="Gene3D" id="2.30.130.40">
    <property type="entry name" value="LON domain-like"/>
    <property type="match status" value="1"/>
</dbReference>
<dbReference type="InterPro" id="IPR027065">
    <property type="entry name" value="Lon_Prtase"/>
</dbReference>
<dbReference type="GO" id="GO:0051131">
    <property type="term" value="P:chaperone-mediated protein complex assembly"/>
    <property type="evidence" value="ECO:0007669"/>
    <property type="project" value="TreeGrafter"/>
</dbReference>